<comment type="caution">
    <text evidence="8">The sequence shown here is derived from an EMBL/GenBank/DDBJ whole genome shotgun (WGS) entry which is preliminary data.</text>
</comment>
<comment type="similarity">
    <text evidence="2">Belongs to the rickettsiale 17 kDa surface antigen family.</text>
</comment>
<feature type="signal peptide" evidence="6">
    <location>
        <begin position="1"/>
        <end position="24"/>
    </location>
</feature>
<dbReference type="Proteomes" id="UP001176471">
    <property type="component" value="Unassembled WGS sequence"/>
</dbReference>
<comment type="subcellular location">
    <subcellularLocation>
        <location evidence="1">Cell outer membrane</location>
        <topology evidence="1">Lipid-anchor</topology>
    </subcellularLocation>
</comment>
<evidence type="ECO:0000259" key="7">
    <source>
        <dbReference type="Pfam" id="PF05433"/>
    </source>
</evidence>
<gene>
    <name evidence="8" type="ORF">Q4610_08310</name>
</gene>
<evidence type="ECO:0000256" key="4">
    <source>
        <dbReference type="ARBA" id="ARBA00023288"/>
    </source>
</evidence>
<keyword evidence="4" id="KW-0449">Lipoprotein</keyword>
<dbReference type="Pfam" id="PF05433">
    <property type="entry name" value="Rick_17kDa_Anti"/>
    <property type="match status" value="1"/>
</dbReference>
<evidence type="ECO:0000256" key="3">
    <source>
        <dbReference type="ARBA" id="ARBA00015281"/>
    </source>
</evidence>
<dbReference type="EMBL" id="JAUQOM010000002">
    <property type="protein sequence ID" value="MDO7835051.1"/>
    <property type="molecule type" value="Genomic_DNA"/>
</dbReference>
<feature type="chain" id="PRO_5046863815" description="17 kDa surface antigen" evidence="6">
    <location>
        <begin position="25"/>
        <end position="352"/>
    </location>
</feature>
<protein>
    <recommendedName>
        <fullName evidence="3">17 kDa surface antigen</fullName>
    </recommendedName>
</protein>
<evidence type="ECO:0000313" key="9">
    <source>
        <dbReference type="Proteomes" id="UP001176471"/>
    </source>
</evidence>
<feature type="domain" description="Glycine zipper 2TM" evidence="7">
    <location>
        <begin position="166"/>
        <end position="206"/>
    </location>
</feature>
<dbReference type="Gene3D" id="3.10.450.160">
    <property type="entry name" value="inner membrane protein cigr"/>
    <property type="match status" value="1"/>
</dbReference>
<accession>A0ABT8ZKR9</accession>
<feature type="region of interest" description="Disordered" evidence="5">
    <location>
        <begin position="210"/>
        <end position="231"/>
    </location>
</feature>
<dbReference type="InterPro" id="IPR024572">
    <property type="entry name" value="RcnB"/>
</dbReference>
<feature type="region of interest" description="Disordered" evidence="5">
    <location>
        <begin position="28"/>
        <end position="55"/>
    </location>
</feature>
<evidence type="ECO:0000313" key="8">
    <source>
        <dbReference type="EMBL" id="MDO7835051.1"/>
    </source>
</evidence>
<evidence type="ECO:0000256" key="6">
    <source>
        <dbReference type="SAM" id="SignalP"/>
    </source>
</evidence>
<evidence type="ECO:0000256" key="5">
    <source>
        <dbReference type="SAM" id="MobiDB-lite"/>
    </source>
</evidence>
<sequence>MRMSSLLTLGASAILAVAATPALAGGHPGKGWGGGPRPGAHMPRPGGWNGGGHRWGQRTQGRWHAGWRAPGGWSAYRRPVYGYVLPRYWISPSYYIANYGAYGLPRPAVGYGWSRYYDDAVMTDRYGRVYESRSNVDWGRYEGGYGPDGDYDDRHDAGPRRDNGVGGAAIGAVVGGIAGNRIAGRGNRTAGTLIGAGVGAVAGMAIDKAEDRPHHGAPPPHRPGAAYDDGHGYADDSVTTQNDYEGRWTGTWTTDDGRKVSGTYEGRFEGEVRGAGVDYDVPPYAGAPHWGHGSGPAYPAGGYIANGYYYPAPIVTTVTVPPAVTTTTTTTTYVTESYRKPARRKVRSCHCK</sequence>
<keyword evidence="6" id="KW-0732">Signal</keyword>
<feature type="compositionally biased region" description="Gly residues" evidence="5">
    <location>
        <begin position="28"/>
        <end position="37"/>
    </location>
</feature>
<evidence type="ECO:0000256" key="2">
    <source>
        <dbReference type="ARBA" id="ARBA00008681"/>
    </source>
</evidence>
<dbReference type="RefSeq" id="WP_304535505.1">
    <property type="nucleotide sequence ID" value="NZ_JAUQOM010000002.1"/>
</dbReference>
<name>A0ABT8ZKR9_9SPHN</name>
<reference evidence="8" key="1">
    <citation type="submission" date="2023-07" db="EMBL/GenBank/DDBJ databases">
        <title>Bacterial whole genome sequence for Sphingobium sp. HBC34.</title>
        <authorList>
            <person name="Le V."/>
            <person name="Ko S.-R."/>
            <person name="Ahn C.-Y."/>
            <person name="Oh H.-M."/>
        </authorList>
    </citation>
    <scope>NUCLEOTIDE SEQUENCE</scope>
    <source>
        <strain evidence="8">HBC34</strain>
    </source>
</reference>
<organism evidence="8 9">
    <name type="scientific">Sphingobium cyanobacteriorum</name>
    <dbReference type="NCBI Taxonomy" id="3063954"/>
    <lineage>
        <taxon>Bacteria</taxon>
        <taxon>Pseudomonadati</taxon>
        <taxon>Pseudomonadota</taxon>
        <taxon>Alphaproteobacteria</taxon>
        <taxon>Sphingomonadales</taxon>
        <taxon>Sphingomonadaceae</taxon>
        <taxon>Sphingobium</taxon>
    </lineage>
</organism>
<dbReference type="Pfam" id="PF11776">
    <property type="entry name" value="RcnB"/>
    <property type="match status" value="1"/>
</dbReference>
<evidence type="ECO:0000256" key="1">
    <source>
        <dbReference type="ARBA" id="ARBA00004459"/>
    </source>
</evidence>
<keyword evidence="9" id="KW-1185">Reference proteome</keyword>
<dbReference type="InterPro" id="IPR008816">
    <property type="entry name" value="Gly_zipper_2TM_dom"/>
</dbReference>
<proteinExistence type="inferred from homology"/>